<evidence type="ECO:0000256" key="7">
    <source>
        <dbReference type="SAM" id="Coils"/>
    </source>
</evidence>
<dbReference type="CDD" id="cd11386">
    <property type="entry name" value="MCP_signal"/>
    <property type="match status" value="1"/>
</dbReference>
<keyword evidence="8" id="KW-0812">Transmembrane</keyword>
<comment type="caution">
    <text evidence="11">The sequence shown here is derived from an EMBL/GenBank/DDBJ whole genome shotgun (WGS) entry which is preliminary data.</text>
</comment>
<dbReference type="PRINTS" id="PR00260">
    <property type="entry name" value="CHEMTRNSDUCR"/>
</dbReference>
<dbReference type="SMART" id="SM00304">
    <property type="entry name" value="HAMP"/>
    <property type="match status" value="1"/>
</dbReference>
<comment type="subcellular location">
    <subcellularLocation>
        <location evidence="1">Cell membrane</location>
    </subcellularLocation>
</comment>
<dbReference type="PANTHER" id="PTHR32089">
    <property type="entry name" value="METHYL-ACCEPTING CHEMOTAXIS PROTEIN MCPB"/>
    <property type="match status" value="1"/>
</dbReference>
<keyword evidence="12" id="KW-1185">Reference proteome</keyword>
<feature type="domain" description="HAMP" evidence="10">
    <location>
        <begin position="206"/>
        <end position="259"/>
    </location>
</feature>
<protein>
    <submittedName>
        <fullName evidence="11">Methyl-accepting chemotaxis protein</fullName>
    </submittedName>
</protein>
<keyword evidence="4 6" id="KW-0807">Transducer</keyword>
<dbReference type="Pfam" id="PF00015">
    <property type="entry name" value="MCPsignal"/>
    <property type="match status" value="1"/>
</dbReference>
<dbReference type="CDD" id="cd06225">
    <property type="entry name" value="HAMP"/>
    <property type="match status" value="1"/>
</dbReference>
<evidence type="ECO:0000259" key="10">
    <source>
        <dbReference type="PROSITE" id="PS50885"/>
    </source>
</evidence>
<dbReference type="InterPro" id="IPR004089">
    <property type="entry name" value="MCPsignal_dom"/>
</dbReference>
<evidence type="ECO:0000313" key="12">
    <source>
        <dbReference type="Proteomes" id="UP000809829"/>
    </source>
</evidence>
<proteinExistence type="inferred from homology"/>
<keyword evidence="8" id="KW-1133">Transmembrane helix</keyword>
<accession>A0ABS2QWT1</accession>
<reference evidence="11 12" key="1">
    <citation type="submission" date="2021-01" db="EMBL/GenBank/DDBJ databases">
        <title>Genomic Encyclopedia of Type Strains, Phase IV (KMG-IV): sequencing the most valuable type-strain genomes for metagenomic binning, comparative biology and taxonomic classification.</title>
        <authorList>
            <person name="Goeker M."/>
        </authorList>
    </citation>
    <scope>NUCLEOTIDE SEQUENCE [LARGE SCALE GENOMIC DNA]</scope>
    <source>
        <strain evidence="11 12">DSM 104297</strain>
    </source>
</reference>
<evidence type="ECO:0000256" key="1">
    <source>
        <dbReference type="ARBA" id="ARBA00004236"/>
    </source>
</evidence>
<dbReference type="SUPFAM" id="SSF58104">
    <property type="entry name" value="Methyl-accepting chemotaxis protein (MCP) signaling domain"/>
    <property type="match status" value="1"/>
</dbReference>
<feature type="coiled-coil region" evidence="7">
    <location>
        <begin position="38"/>
        <end position="65"/>
    </location>
</feature>
<dbReference type="Gene3D" id="6.10.340.10">
    <property type="match status" value="1"/>
</dbReference>
<evidence type="ECO:0000256" key="6">
    <source>
        <dbReference type="PROSITE-ProRule" id="PRU00284"/>
    </source>
</evidence>
<keyword evidence="7" id="KW-0175">Coiled coil</keyword>
<evidence type="ECO:0000313" key="11">
    <source>
        <dbReference type="EMBL" id="MBM7703865.1"/>
    </source>
</evidence>
<comment type="similarity">
    <text evidence="5">Belongs to the methyl-accepting chemotaxis (MCP) protein family.</text>
</comment>
<dbReference type="PANTHER" id="PTHR32089:SF112">
    <property type="entry name" value="LYSOZYME-LIKE PROTEIN-RELATED"/>
    <property type="match status" value="1"/>
</dbReference>
<dbReference type="Gene3D" id="1.10.287.950">
    <property type="entry name" value="Methyl-accepting chemotaxis protein"/>
    <property type="match status" value="1"/>
</dbReference>
<evidence type="ECO:0000256" key="5">
    <source>
        <dbReference type="ARBA" id="ARBA00029447"/>
    </source>
</evidence>
<dbReference type="RefSeq" id="WP_205187859.1">
    <property type="nucleotide sequence ID" value="NZ_JAFBFC010000004.1"/>
</dbReference>
<dbReference type="Pfam" id="PF00672">
    <property type="entry name" value="HAMP"/>
    <property type="match status" value="1"/>
</dbReference>
<dbReference type="InterPro" id="IPR003660">
    <property type="entry name" value="HAMP_dom"/>
</dbReference>
<evidence type="ECO:0000259" key="9">
    <source>
        <dbReference type="PROSITE" id="PS50111"/>
    </source>
</evidence>
<gene>
    <name evidence="11" type="ORF">JOC83_002714</name>
</gene>
<dbReference type="SMART" id="SM00283">
    <property type="entry name" value="MA"/>
    <property type="match status" value="1"/>
</dbReference>
<dbReference type="InterPro" id="IPR004090">
    <property type="entry name" value="Chemotax_Me-accpt_rcpt"/>
</dbReference>
<organism evidence="11 12">
    <name type="scientific">Priestia iocasae</name>
    <dbReference type="NCBI Taxonomy" id="2291674"/>
    <lineage>
        <taxon>Bacteria</taxon>
        <taxon>Bacillati</taxon>
        <taxon>Bacillota</taxon>
        <taxon>Bacilli</taxon>
        <taxon>Bacillales</taxon>
        <taxon>Bacillaceae</taxon>
        <taxon>Priestia</taxon>
    </lineage>
</organism>
<sequence length="567" mass="62995">MSIASLLRRLSTLFLILSLVLFSLLLFMYKSFSDVTNARNQQIQLQTLSHQLQQSTEELSNVARLYVVTSNPAYHEKYKEEVDKKKTRETIIKKIEKQGITKEESRLLLLAKSNGDQLIQQDKRAFEETEKGNAYIARKQLFGISYESTKGSMVKANSQFDQLVTERIEKKVAKQQEQAMMLLFGIIGTSFLYVIVVIVAFRMIKRKVTKPLQAVQVHIERLAEGDLTHNVARVTSKDEIGQVMNSLEKMTGKLQTVIHSVQDAAQHVASASEQLSASAEQSMHSAEEMVAVAQNSADGASHQLKEFEQMASSIGQLSDDIHVMTENGEHMAISMGDSTMAVRDGSEKVEMIVGRMEQIRVSTVETAERVKKLENRSNQVGSIVEVISGIANETNLLALNATIEAARAGEQGKGFAVVADEVRKLAEHTKRSAEEIAILIHEIRKETHEAVSHMNESSDTVRDGMEDVGHVKESFSHIQTHIDDISIQATHIIQSILHMQQETTGIQHSIEELKEIAVTHTQAIHETTVANEEQLATMEEVTSSSQSLASLADSLSETISVFKSSSK</sequence>
<dbReference type="EMBL" id="JAFBFC010000004">
    <property type="protein sequence ID" value="MBM7703865.1"/>
    <property type="molecule type" value="Genomic_DNA"/>
</dbReference>
<dbReference type="PROSITE" id="PS50111">
    <property type="entry name" value="CHEMOTAXIS_TRANSDUC_2"/>
    <property type="match status" value="1"/>
</dbReference>
<keyword evidence="3 8" id="KW-0472">Membrane</keyword>
<feature type="transmembrane region" description="Helical" evidence="8">
    <location>
        <begin position="179"/>
        <end position="201"/>
    </location>
</feature>
<dbReference type="Proteomes" id="UP000809829">
    <property type="component" value="Unassembled WGS sequence"/>
</dbReference>
<evidence type="ECO:0000256" key="4">
    <source>
        <dbReference type="ARBA" id="ARBA00023224"/>
    </source>
</evidence>
<feature type="domain" description="Methyl-accepting transducer" evidence="9">
    <location>
        <begin position="278"/>
        <end position="549"/>
    </location>
</feature>
<evidence type="ECO:0000256" key="3">
    <source>
        <dbReference type="ARBA" id="ARBA00023136"/>
    </source>
</evidence>
<dbReference type="PROSITE" id="PS50885">
    <property type="entry name" value="HAMP"/>
    <property type="match status" value="1"/>
</dbReference>
<keyword evidence="2" id="KW-1003">Cell membrane</keyword>
<name>A0ABS2QWT1_9BACI</name>
<evidence type="ECO:0000256" key="2">
    <source>
        <dbReference type="ARBA" id="ARBA00022475"/>
    </source>
</evidence>
<evidence type="ECO:0000256" key="8">
    <source>
        <dbReference type="SAM" id="Phobius"/>
    </source>
</evidence>